<evidence type="ECO:0000313" key="4">
    <source>
        <dbReference type="Proteomes" id="UP001230289"/>
    </source>
</evidence>
<keyword evidence="2" id="KW-0812">Transmembrane</keyword>
<keyword evidence="2" id="KW-0472">Membrane</keyword>
<comment type="caution">
    <text evidence="3">The sequence shown here is derived from an EMBL/GenBank/DDBJ whole genome shotgun (WGS) entry which is preliminary data.</text>
</comment>
<keyword evidence="2" id="KW-1133">Transmembrane helix</keyword>
<sequence>MTPGDNQLLLVVLLLISLAALTVWIVQFFRGRRGRGDGHGPWWEGPWDEDDKDSSGR</sequence>
<organism evidence="3 4">
    <name type="scientific">Microbacterium capsulatum</name>
    <dbReference type="NCBI Taxonomy" id="3041921"/>
    <lineage>
        <taxon>Bacteria</taxon>
        <taxon>Bacillati</taxon>
        <taxon>Actinomycetota</taxon>
        <taxon>Actinomycetes</taxon>
        <taxon>Micrococcales</taxon>
        <taxon>Microbacteriaceae</taxon>
        <taxon>Microbacterium</taxon>
    </lineage>
</organism>
<proteinExistence type="predicted"/>
<feature type="compositionally biased region" description="Acidic residues" evidence="1">
    <location>
        <begin position="46"/>
        <end position="57"/>
    </location>
</feature>
<dbReference type="EMBL" id="JAVFCB010000003">
    <property type="protein sequence ID" value="MDQ4213420.1"/>
    <property type="molecule type" value="Genomic_DNA"/>
</dbReference>
<accession>A0ABU0XGX6</accession>
<dbReference type="Proteomes" id="UP001230289">
    <property type="component" value="Unassembled WGS sequence"/>
</dbReference>
<gene>
    <name evidence="3" type="ORF">RBR11_05785</name>
</gene>
<keyword evidence="4" id="KW-1185">Reference proteome</keyword>
<feature type="transmembrane region" description="Helical" evidence="2">
    <location>
        <begin position="6"/>
        <end position="26"/>
    </location>
</feature>
<dbReference type="RefSeq" id="WP_308488366.1">
    <property type="nucleotide sequence ID" value="NZ_JAVFCB010000003.1"/>
</dbReference>
<protein>
    <submittedName>
        <fullName evidence="3">Uncharacterized protein</fullName>
    </submittedName>
</protein>
<feature type="region of interest" description="Disordered" evidence="1">
    <location>
        <begin position="32"/>
        <end position="57"/>
    </location>
</feature>
<name>A0ABU0XGX6_9MICO</name>
<evidence type="ECO:0000256" key="2">
    <source>
        <dbReference type="SAM" id="Phobius"/>
    </source>
</evidence>
<reference evidence="3 4" key="1">
    <citation type="submission" date="2023-08" db="EMBL/GenBank/DDBJ databases">
        <title>Microbacterium sp. nov., isolated from a waste landfill.</title>
        <authorList>
            <person name="Wen W."/>
        </authorList>
    </citation>
    <scope>NUCLEOTIDE SEQUENCE [LARGE SCALE GENOMIC DNA]</scope>
    <source>
        <strain evidence="3 4">ASV81</strain>
    </source>
</reference>
<evidence type="ECO:0000256" key="1">
    <source>
        <dbReference type="SAM" id="MobiDB-lite"/>
    </source>
</evidence>
<evidence type="ECO:0000313" key="3">
    <source>
        <dbReference type="EMBL" id="MDQ4213420.1"/>
    </source>
</evidence>